<feature type="signal peptide" evidence="2">
    <location>
        <begin position="1"/>
        <end position="40"/>
    </location>
</feature>
<feature type="chain" id="PRO_5040734165" evidence="2">
    <location>
        <begin position="41"/>
        <end position="118"/>
    </location>
</feature>
<keyword evidence="3" id="KW-0966">Cell projection</keyword>
<reference evidence="3" key="1">
    <citation type="submission" date="2022-08" db="EMBL/GenBank/DDBJ databases">
        <title>Genomic Encyclopedia of Type Strains, Phase V (KMG-V): Genome sequencing to study the core and pangenomes of soil and plant-associated prokaryotes.</title>
        <authorList>
            <person name="Whitman W."/>
        </authorList>
    </citation>
    <scope>NUCLEOTIDE SEQUENCE</scope>
    <source>
        <strain evidence="3">SP3012</strain>
    </source>
</reference>
<keyword evidence="2" id="KW-0732">Signal</keyword>
<dbReference type="AlphaFoldDB" id="A0A9X2ZEG3"/>
<evidence type="ECO:0000313" key="4">
    <source>
        <dbReference type="Proteomes" id="UP001155040"/>
    </source>
</evidence>
<evidence type="ECO:0000313" key="3">
    <source>
        <dbReference type="EMBL" id="MCS4037989.1"/>
    </source>
</evidence>
<gene>
    <name evidence="3" type="ORF">GGQ01_003078</name>
</gene>
<dbReference type="Proteomes" id="UP001155040">
    <property type="component" value="Unassembled WGS sequence"/>
</dbReference>
<feature type="compositionally biased region" description="Acidic residues" evidence="1">
    <location>
        <begin position="42"/>
        <end position="69"/>
    </location>
</feature>
<evidence type="ECO:0000256" key="2">
    <source>
        <dbReference type="SAM" id="SignalP"/>
    </source>
</evidence>
<keyword evidence="3" id="KW-0969">Cilium</keyword>
<comment type="caution">
    <text evidence="3">The sequence shown here is derived from an EMBL/GenBank/DDBJ whole genome shotgun (WGS) entry which is preliminary data.</text>
</comment>
<keyword evidence="3" id="KW-0282">Flagellum</keyword>
<evidence type="ECO:0000256" key="1">
    <source>
        <dbReference type="SAM" id="MobiDB-lite"/>
    </source>
</evidence>
<name>A0A9X2ZEG3_9BACT</name>
<protein>
    <submittedName>
        <fullName evidence="3">Flagellar biosynthesis/type III secretory pathway M-ring protein FliF/YscJ</fullName>
    </submittedName>
</protein>
<dbReference type="EMBL" id="JANUBF010000032">
    <property type="protein sequence ID" value="MCS4037989.1"/>
    <property type="molecule type" value="Genomic_DNA"/>
</dbReference>
<feature type="region of interest" description="Disordered" evidence="1">
    <location>
        <begin position="40"/>
        <end position="78"/>
    </location>
</feature>
<organism evidence="3 4">
    <name type="scientific">Salinibacter ruber</name>
    <dbReference type="NCBI Taxonomy" id="146919"/>
    <lineage>
        <taxon>Bacteria</taxon>
        <taxon>Pseudomonadati</taxon>
        <taxon>Rhodothermota</taxon>
        <taxon>Rhodothermia</taxon>
        <taxon>Rhodothermales</taxon>
        <taxon>Salinibacteraceae</taxon>
        <taxon>Salinibacter</taxon>
    </lineage>
</organism>
<accession>A0A9X2ZEG3</accession>
<proteinExistence type="predicted"/>
<sequence length="118" mass="13237">MIFTLISSKNTASTMSLRYFRTVAVLVLFAAVVFPSKAQAQMEEEDEQMEEEDEQMEEEDEQMEEEDEQMTSTTIKVGPRLGLPVGNLSDGSSLFFGQRAGSVLVAFQWSPTRRSIST</sequence>